<evidence type="ECO:0000256" key="3">
    <source>
        <dbReference type="ARBA" id="ARBA00022692"/>
    </source>
</evidence>
<feature type="transmembrane region" description="Helical" evidence="6">
    <location>
        <begin position="614"/>
        <end position="636"/>
    </location>
</feature>
<feature type="transmembrane region" description="Helical" evidence="6">
    <location>
        <begin position="666"/>
        <end position="689"/>
    </location>
</feature>
<name>A0A4R3JTH2_9FIRM</name>
<evidence type="ECO:0000313" key="11">
    <source>
        <dbReference type="Proteomes" id="UP000702954"/>
    </source>
</evidence>
<evidence type="ECO:0000256" key="1">
    <source>
        <dbReference type="ARBA" id="ARBA00004651"/>
    </source>
</evidence>
<evidence type="ECO:0000313" key="8">
    <source>
        <dbReference type="EMBL" id="GBU06203.1"/>
    </source>
</evidence>
<keyword evidence="4 6" id="KW-1133">Transmembrane helix</keyword>
<reference evidence="9 10" key="2">
    <citation type="submission" date="2019-03" db="EMBL/GenBank/DDBJ databases">
        <title>Genomic Encyclopedia of Type Strains, Phase IV (KMG-IV): sequencing the most valuable type-strain genomes for metagenomic binning, comparative biology and taxonomic classification.</title>
        <authorList>
            <person name="Goeker M."/>
        </authorList>
    </citation>
    <scope>NUCLEOTIDE SEQUENCE [LARGE SCALE GENOMIC DNA]</scope>
    <source>
        <strain evidence="9 10">DSM 103426</strain>
    </source>
</reference>
<evidence type="ECO:0000256" key="5">
    <source>
        <dbReference type="ARBA" id="ARBA00023136"/>
    </source>
</evidence>
<dbReference type="AlphaFoldDB" id="A0A4R3JTH2"/>
<dbReference type="InterPro" id="IPR003838">
    <property type="entry name" value="ABC3_permease_C"/>
</dbReference>
<feature type="transmembrane region" description="Helical" evidence="6">
    <location>
        <begin position="709"/>
        <end position="731"/>
    </location>
</feature>
<evidence type="ECO:0000256" key="2">
    <source>
        <dbReference type="ARBA" id="ARBA00022475"/>
    </source>
</evidence>
<proteinExistence type="predicted"/>
<reference evidence="8 11" key="1">
    <citation type="journal article" date="2018" name="Int. J. Syst. Evol. Microbiol.">
        <title>Draft Genome Sequence of Faecalimonas umbilicata JCM 30896T, an Acetate-Producing Bacterium Isolated from Human Feces.</title>
        <authorList>
            <person name="Sakamoto M."/>
            <person name="Ikeyama N."/>
            <person name="Yuki M."/>
            <person name="Ohkuma M."/>
        </authorList>
    </citation>
    <scope>NUCLEOTIDE SEQUENCE [LARGE SCALE GENOMIC DNA]</scope>
    <source>
        <strain evidence="8 11">EGH7</strain>
    </source>
</reference>
<organism evidence="9 10">
    <name type="scientific">Faecalimonas umbilicata</name>
    <dbReference type="NCBI Taxonomy" id="1912855"/>
    <lineage>
        <taxon>Bacteria</taxon>
        <taxon>Bacillati</taxon>
        <taxon>Bacillota</taxon>
        <taxon>Clostridia</taxon>
        <taxon>Lachnospirales</taxon>
        <taxon>Lachnospiraceae</taxon>
        <taxon>Faecalimonas</taxon>
    </lineage>
</organism>
<dbReference type="EMBL" id="SLZV01000004">
    <property type="protein sequence ID" value="TCS69252.1"/>
    <property type="molecule type" value="Genomic_DNA"/>
</dbReference>
<dbReference type="InterPro" id="IPR052536">
    <property type="entry name" value="ABC-4_Integral_Memb_Prot"/>
</dbReference>
<feature type="transmembrane region" description="Helical" evidence="6">
    <location>
        <begin position="238"/>
        <end position="259"/>
    </location>
</feature>
<feature type="transmembrane region" description="Helical" evidence="6">
    <location>
        <begin position="363"/>
        <end position="383"/>
    </location>
</feature>
<dbReference type="GO" id="GO:0005886">
    <property type="term" value="C:plasma membrane"/>
    <property type="evidence" value="ECO:0007669"/>
    <property type="project" value="UniProtKB-SubCell"/>
</dbReference>
<dbReference type="Proteomes" id="UP000294613">
    <property type="component" value="Unassembled WGS sequence"/>
</dbReference>
<comment type="subcellular location">
    <subcellularLocation>
        <location evidence="1">Cell membrane</location>
        <topology evidence="1">Multi-pass membrane protein</topology>
    </subcellularLocation>
</comment>
<dbReference type="PANTHER" id="PTHR46795:SF3">
    <property type="entry name" value="ABC TRANSPORTER PERMEASE"/>
    <property type="match status" value="1"/>
</dbReference>
<protein>
    <submittedName>
        <fullName evidence="9">Putative ABC transport system permease protein</fullName>
    </submittedName>
</protein>
<evidence type="ECO:0000313" key="10">
    <source>
        <dbReference type="Proteomes" id="UP000294613"/>
    </source>
</evidence>
<gene>
    <name evidence="9" type="ORF">EDD74_1046</name>
    <name evidence="8" type="ORF">FAEUMB_27440</name>
</gene>
<evidence type="ECO:0000256" key="6">
    <source>
        <dbReference type="SAM" id="Phobius"/>
    </source>
</evidence>
<keyword evidence="3 6" id="KW-0812">Transmembrane</keyword>
<dbReference type="RefSeq" id="WP_116442242.1">
    <property type="nucleotide sequence ID" value="NZ_BHEO01000008.1"/>
</dbReference>
<keyword evidence="11" id="KW-1185">Reference proteome</keyword>
<feature type="transmembrane region" description="Helical" evidence="6">
    <location>
        <begin position="306"/>
        <end position="332"/>
    </location>
</feature>
<accession>A0A4R3JTH2</accession>
<keyword evidence="2" id="KW-1003">Cell membrane</keyword>
<dbReference type="PANTHER" id="PTHR46795">
    <property type="entry name" value="ABC TRANSPORTER PERMEASE-RELATED-RELATED"/>
    <property type="match status" value="1"/>
</dbReference>
<evidence type="ECO:0000256" key="4">
    <source>
        <dbReference type="ARBA" id="ARBA00022989"/>
    </source>
</evidence>
<feature type="transmembrane region" description="Helical" evidence="6">
    <location>
        <begin position="200"/>
        <end position="218"/>
    </location>
</feature>
<comment type="caution">
    <text evidence="9">The sequence shown here is derived from an EMBL/GenBank/DDBJ whole genome shotgun (WGS) entry which is preliminary data.</text>
</comment>
<sequence length="737" mass="83988">MYAKLIFQNAKRSAKDYLIYIVTLTICVTLFYAFLSISSSYYHPDIGTAYEITAFSDGIQLAVCAITLLLLFLIRYVNNYMLRRRQKEFAVQSIMGMEQKTISWLFFAETFLMGAVSIVIGIALGVLCSQFMSAMLLASYGQSYELTWTLFPDTVLWTVGFFTISFFVVGLFNVRTIRKIKIIDMLSADRQNEPDLKKNRFMPTILVIYLALSIWMLETGIQKMIFFFDPRFAFPIHILFWGNIMFPALTLFWSFTWLCKKKVWTLQTLLIGLLVCTVPNTVFSALVPVFESKYYLTLGAGTINQYLMFVVADLLFLICGIIYLSSSAIVVWKSKAPAHRYQGNNLFFFGQIISKLSTTTKTMTLICITLTTAILMFIIAPILTEWSMGYLDSRSMYDVQINSRYNNVDEEADLPVGDYELVTEFLAEEGIATNADCTFSLYLPNREDFHSRVKHEFPVVAISLSDYNAIREMLGYKTVTLEENEFTTQWHMAVTTDEQEEFIRSHAIVDTDAGRLTLSEQASHQEAMGETLYNSYTQVVYVFPDNICQNLLSVNRNRYIQTSGELSYSDAAALENKFIKAYPELSENGVGYYIRLSTLQVNEAKGMNFILKTAMIYGAVVLMVICLTILSLQQLLDAGQYRYRFGVLRKLGVEEQDIKSLVRKQLSVWFGLPVVVSIIVSAIVVEYFLQSVSVEISAYIGIGALITQVSITISILILLLLCYFLSTWILFRRSITE</sequence>
<feature type="domain" description="ABC3 transporter permease C-terminal" evidence="7">
    <location>
        <begin position="63"/>
        <end position="181"/>
    </location>
</feature>
<feature type="transmembrane region" description="Helical" evidence="6">
    <location>
        <begin position="58"/>
        <end position="77"/>
    </location>
</feature>
<evidence type="ECO:0000313" key="9">
    <source>
        <dbReference type="EMBL" id="TCS69252.1"/>
    </source>
</evidence>
<feature type="transmembrane region" description="Helical" evidence="6">
    <location>
        <begin position="104"/>
        <end position="134"/>
    </location>
</feature>
<dbReference type="Proteomes" id="UP000702954">
    <property type="component" value="Unassembled WGS sequence"/>
</dbReference>
<feature type="transmembrane region" description="Helical" evidence="6">
    <location>
        <begin position="17"/>
        <end position="38"/>
    </location>
</feature>
<feature type="transmembrane region" description="Helical" evidence="6">
    <location>
        <begin position="154"/>
        <end position="174"/>
    </location>
</feature>
<keyword evidence="5 6" id="KW-0472">Membrane</keyword>
<dbReference type="EMBL" id="BHEO01000008">
    <property type="protein sequence ID" value="GBU06203.1"/>
    <property type="molecule type" value="Genomic_DNA"/>
</dbReference>
<evidence type="ECO:0000259" key="7">
    <source>
        <dbReference type="Pfam" id="PF02687"/>
    </source>
</evidence>
<feature type="transmembrane region" description="Helical" evidence="6">
    <location>
        <begin position="266"/>
        <end position="286"/>
    </location>
</feature>
<dbReference type="Pfam" id="PF02687">
    <property type="entry name" value="FtsX"/>
    <property type="match status" value="1"/>
</dbReference>